<dbReference type="AlphaFoldDB" id="A0A0N1EXT9"/>
<accession>A0A0N1EXT9</accession>
<dbReference type="Gene3D" id="3.40.190.10">
    <property type="entry name" value="Periplasmic binding protein-like II"/>
    <property type="match status" value="2"/>
</dbReference>
<evidence type="ECO:0000313" key="2">
    <source>
        <dbReference type="EMBL" id="KPH63423.1"/>
    </source>
</evidence>
<dbReference type="STRING" id="187330.AMS58_10705"/>
<feature type="chain" id="PRO_5005870778" evidence="1">
    <location>
        <begin position="24"/>
        <end position="268"/>
    </location>
</feature>
<dbReference type="Proteomes" id="UP000037848">
    <property type="component" value="Unassembled WGS sequence"/>
</dbReference>
<dbReference type="EMBL" id="LHPH01000008">
    <property type="protein sequence ID" value="KPH63423.1"/>
    <property type="molecule type" value="Genomic_DNA"/>
</dbReference>
<proteinExistence type="predicted"/>
<evidence type="ECO:0000313" key="3">
    <source>
        <dbReference type="Proteomes" id="UP000037848"/>
    </source>
</evidence>
<protein>
    <submittedName>
        <fullName evidence="2">Uncharacterized protein</fullName>
    </submittedName>
</protein>
<dbReference type="OrthoDB" id="547680at2"/>
<gene>
    <name evidence="2" type="ORF">ADS77_09030</name>
</gene>
<comment type="caution">
    <text evidence="2">The sequence shown here is derived from an EMBL/GenBank/DDBJ whole genome shotgun (WGS) entry which is preliminary data.</text>
</comment>
<name>A0A0N1EXT9_9GAMM</name>
<dbReference type="SUPFAM" id="SSF53850">
    <property type="entry name" value="Periplasmic binding protein-like II"/>
    <property type="match status" value="1"/>
</dbReference>
<dbReference type="RefSeq" id="WP_054205028.1">
    <property type="nucleotide sequence ID" value="NZ_LHPH01000008.1"/>
</dbReference>
<dbReference type="PATRIC" id="fig|187330.3.peg.3868"/>
<organism evidence="2 3">
    <name type="scientific">Pseudoalteromonas porphyrae</name>
    <dbReference type="NCBI Taxonomy" id="187330"/>
    <lineage>
        <taxon>Bacteria</taxon>
        <taxon>Pseudomonadati</taxon>
        <taxon>Pseudomonadota</taxon>
        <taxon>Gammaproteobacteria</taxon>
        <taxon>Alteromonadales</taxon>
        <taxon>Pseudoalteromonadaceae</taxon>
        <taxon>Pseudoalteromonas</taxon>
    </lineage>
</organism>
<keyword evidence="3" id="KW-1185">Reference proteome</keyword>
<evidence type="ECO:0000256" key="1">
    <source>
        <dbReference type="SAM" id="SignalP"/>
    </source>
</evidence>
<feature type="signal peptide" evidence="1">
    <location>
        <begin position="1"/>
        <end position="23"/>
    </location>
</feature>
<keyword evidence="1" id="KW-0732">Signal</keyword>
<sequence length="268" mass="30692">MAFSSLLRYTLYLLLLLPFAAQANNAVVNLHLARPSIVESPTNQYIHALLTQSFAKVGKEVNFIYSIKPMNKKRITGELYKPGGINLAWLSIEPSAHNDLLHTSSPLYKGIHGKRLLMINKNQQAIFKRISSLNQLKPLVGLQKQSWSDYKVLKRSGLTVNGELSYKSMIKALDTNLGDYFPRSVSAIEAELAKQKHVDLMIEPTIMLQYPSHYYFYTHNRNKDLLILLESGLTQLQQSGEFELLYQRFFGEKEKRLNLSSRKVFNLE</sequence>
<reference evidence="2 3" key="1">
    <citation type="submission" date="2015-08" db="EMBL/GenBank/DDBJ databases">
        <title>Draft Genome Sequence of Pseudoalteromonas porphyrae UCD-SED14.</title>
        <authorList>
            <person name="Coil D.A."/>
            <person name="Jospin G."/>
            <person name="Lee R.D."/>
            <person name="Eisen J.A."/>
        </authorList>
    </citation>
    <scope>NUCLEOTIDE SEQUENCE [LARGE SCALE GENOMIC DNA]</scope>
    <source>
        <strain evidence="2 3">UCD-SED14</strain>
    </source>
</reference>